<dbReference type="SMART" id="SM00345">
    <property type="entry name" value="HTH_GNTR"/>
    <property type="match status" value="1"/>
</dbReference>
<dbReference type="Gene3D" id="1.20.120.530">
    <property type="entry name" value="GntR ligand-binding domain-like"/>
    <property type="match status" value="1"/>
</dbReference>
<accession>C3KP71</accession>
<keyword evidence="1" id="KW-0805">Transcription regulation</keyword>
<dbReference type="GO" id="GO:0003677">
    <property type="term" value="F:DNA binding"/>
    <property type="evidence" value="ECO:0007669"/>
    <property type="project" value="UniProtKB-KW"/>
</dbReference>
<dbReference type="Gene3D" id="1.10.10.10">
    <property type="entry name" value="Winged helix-like DNA-binding domain superfamily/Winged helix DNA-binding domain"/>
    <property type="match status" value="1"/>
</dbReference>
<keyword evidence="6" id="KW-0614">Plasmid</keyword>
<feature type="compositionally biased region" description="Basic and acidic residues" evidence="4">
    <location>
        <begin position="223"/>
        <end position="234"/>
    </location>
</feature>
<dbReference type="InterPro" id="IPR000524">
    <property type="entry name" value="Tscrpt_reg_HTH_GntR"/>
</dbReference>
<geneLocation type="plasmid" evidence="7">
    <name>sym pNGR234b</name>
</geneLocation>
<reference evidence="6 7" key="2">
    <citation type="journal article" date="2009" name="Appl. Environ. Microbiol.">
        <title>Rhizobium sp. strain NGR234 possesses a remarkable number of secretion systems.</title>
        <authorList>
            <person name="Schmeisser C."/>
            <person name="Liesegang H."/>
            <person name="Krysciak D."/>
            <person name="Bakkou N."/>
            <person name="Le Quere A."/>
            <person name="Wollherr A."/>
            <person name="Heinemeyer I."/>
            <person name="Morgenstern B."/>
            <person name="Pommerening-Roeser A."/>
            <person name="Flores M."/>
            <person name="Palacios R."/>
            <person name="Brenner S."/>
            <person name="Gottschalk G."/>
            <person name="Schmitz R.A."/>
            <person name="Broughton W.J."/>
            <person name="Perret X."/>
            <person name="Strittmatter A.W."/>
            <person name="Streit W.R."/>
        </authorList>
    </citation>
    <scope>NUCLEOTIDE SEQUENCE [LARGE SCALE GENOMIC DNA]</scope>
    <source>
        <strain evidence="7">NBRC 101917 / NGR234</strain>
    </source>
</reference>
<dbReference type="InterPro" id="IPR008920">
    <property type="entry name" value="TF_FadR/GntR_C"/>
</dbReference>
<evidence type="ECO:0000256" key="1">
    <source>
        <dbReference type="ARBA" id="ARBA00023015"/>
    </source>
</evidence>
<dbReference type="OrthoDB" id="8680240at2"/>
<dbReference type="PROSITE" id="PS50949">
    <property type="entry name" value="HTH_GNTR"/>
    <property type="match status" value="1"/>
</dbReference>
<dbReference type="GO" id="GO:0003700">
    <property type="term" value="F:DNA-binding transcription factor activity"/>
    <property type="evidence" value="ECO:0007669"/>
    <property type="project" value="InterPro"/>
</dbReference>
<dbReference type="PANTHER" id="PTHR43537">
    <property type="entry name" value="TRANSCRIPTIONAL REGULATOR, GNTR FAMILY"/>
    <property type="match status" value="1"/>
</dbReference>
<evidence type="ECO:0000256" key="4">
    <source>
        <dbReference type="SAM" id="MobiDB-lite"/>
    </source>
</evidence>
<gene>
    <name evidence="6" type="ordered locus">NGR_b04160</name>
</gene>
<dbReference type="SMART" id="SM00895">
    <property type="entry name" value="FCD"/>
    <property type="match status" value="1"/>
</dbReference>
<dbReference type="PANTHER" id="PTHR43537:SF20">
    <property type="entry name" value="HTH-TYPE TRANSCRIPTIONAL REPRESSOR GLAR"/>
    <property type="match status" value="1"/>
</dbReference>
<dbReference type="InterPro" id="IPR036388">
    <property type="entry name" value="WH-like_DNA-bd_sf"/>
</dbReference>
<evidence type="ECO:0000313" key="7">
    <source>
        <dbReference type="Proteomes" id="UP000001054"/>
    </source>
</evidence>
<keyword evidence="7" id="KW-1185">Reference proteome</keyword>
<dbReference type="PATRIC" id="fig|394.7.peg.862"/>
<dbReference type="AlphaFoldDB" id="C3KP71"/>
<dbReference type="KEGG" id="rhi:NGR_b04160"/>
<dbReference type="SUPFAM" id="SSF46785">
    <property type="entry name" value="Winged helix' DNA-binding domain"/>
    <property type="match status" value="1"/>
</dbReference>
<sequence>MLAMDHQKQNNAALVRRTLRQRILRCELQPGERIVINDVCEEFGVSLGAVREALSGLEGEGLLHAYAKRGFQVTGVSLEDMFDLTQARIEVECACLRLSIAQGDLAWESQVVAALYRLNGTPREQRGSDDEMSAAWSEAHANFHVALVAGCRNQTLLGIRQTLFDRAERYRRLSIPVDADHRDVAAEHDALAQAALQRDPENACRLMETHLSRTAMLISEAAGRRLDGGGEEPIKMVPSDAS</sequence>
<reference evidence="7" key="1">
    <citation type="journal article" date="2004" name="J. Bacteriol.">
        <title>An evolutionary hot spot: the pNGR234b replicon of Rhizobium sp. strain NGR234.</title>
        <authorList>
            <person name="Streit W.R."/>
            <person name="Schmitz R.A."/>
            <person name="Perret X."/>
            <person name="Staehelin C."/>
            <person name="Deakin W.J."/>
            <person name="Raasch C."/>
            <person name="Liesegang H."/>
            <person name="Broughton W.J."/>
        </authorList>
    </citation>
    <scope>NUCLEOTIDE SEQUENCE [LARGE SCALE GENOMIC DNA]</scope>
    <source>
        <strain evidence="7">NBRC 101917 / NGR234</strain>
    </source>
</reference>
<dbReference type="HOGENOM" id="CLU_017584_5_3_5"/>
<evidence type="ECO:0000259" key="5">
    <source>
        <dbReference type="PROSITE" id="PS50949"/>
    </source>
</evidence>
<protein>
    <submittedName>
        <fullName evidence="6">Probable transcriptional regulator protein, GntR family</fullName>
    </submittedName>
</protein>
<dbReference type="Pfam" id="PF00392">
    <property type="entry name" value="GntR"/>
    <property type="match status" value="1"/>
</dbReference>
<dbReference type="InterPro" id="IPR036390">
    <property type="entry name" value="WH_DNA-bd_sf"/>
</dbReference>
<dbReference type="Pfam" id="PF07729">
    <property type="entry name" value="FCD"/>
    <property type="match status" value="1"/>
</dbReference>
<keyword evidence="2" id="KW-0238">DNA-binding</keyword>
<dbReference type="Proteomes" id="UP000001054">
    <property type="component" value="Plasmid pNGR234b"/>
</dbReference>
<proteinExistence type="predicted"/>
<dbReference type="InterPro" id="IPR011711">
    <property type="entry name" value="GntR_C"/>
</dbReference>
<dbReference type="SUPFAM" id="SSF48008">
    <property type="entry name" value="GntR ligand-binding domain-like"/>
    <property type="match status" value="1"/>
</dbReference>
<evidence type="ECO:0000313" key="6">
    <source>
        <dbReference type="EMBL" id="ACP21879.1"/>
    </source>
</evidence>
<name>C3KP71_SINFN</name>
<dbReference type="RefSeq" id="WP_012706478.1">
    <property type="nucleotide sequence ID" value="NC_012586.1"/>
</dbReference>
<evidence type="ECO:0000256" key="3">
    <source>
        <dbReference type="ARBA" id="ARBA00023163"/>
    </source>
</evidence>
<dbReference type="EMBL" id="CP000874">
    <property type="protein sequence ID" value="ACP21879.1"/>
    <property type="molecule type" value="Genomic_DNA"/>
</dbReference>
<evidence type="ECO:0000256" key="2">
    <source>
        <dbReference type="ARBA" id="ARBA00023125"/>
    </source>
</evidence>
<keyword evidence="3" id="KW-0804">Transcription</keyword>
<organism evidence="6 7">
    <name type="scientific">Sinorhizobium fredii (strain NBRC 101917 / NGR234)</name>
    <dbReference type="NCBI Taxonomy" id="394"/>
    <lineage>
        <taxon>Bacteria</taxon>
        <taxon>Pseudomonadati</taxon>
        <taxon>Pseudomonadota</taxon>
        <taxon>Alphaproteobacteria</taxon>
        <taxon>Hyphomicrobiales</taxon>
        <taxon>Rhizobiaceae</taxon>
        <taxon>Sinorhizobium/Ensifer group</taxon>
        <taxon>Sinorhizobium</taxon>
    </lineage>
</organism>
<feature type="region of interest" description="Disordered" evidence="4">
    <location>
        <begin position="223"/>
        <end position="242"/>
    </location>
</feature>
<feature type="domain" description="HTH gntR-type" evidence="5">
    <location>
        <begin position="9"/>
        <end position="76"/>
    </location>
</feature>